<dbReference type="SUPFAM" id="SSF47090">
    <property type="entry name" value="PGBD-like"/>
    <property type="match status" value="1"/>
</dbReference>
<sequence>MLHVAFITTVAALGWQPASVFAGVAAPANPYATQNADNTEGSLNYDERKLIQEGLIWGGFYNGWIDGQFGKGTRDAIATVQQQYKQPGTGMLNADLAVHLGGMALNNRTKYGWTTITEPKSGVTLAYPSKLLTRTTNPEPNFVNIDSEDRSVSIQLLRIDRVKPDAIDTLYNDLTGNGKSTVTYSFRKGSLFIIAGDRGTGKYYSRYEQRGGEVRGYDLVWSGSRDAEMQAISVLISNSFEPFDTPRQNREPDYSYLVGLAQAAKNESGGNPPQNNANTQPPAQQPVQQQQQQQQQQPAQQQPAAQNAQKTDVSDGKGTRFSYTYQAPRDARLEEAYRFTRKADLLVGNVEIDAMDGMFMMPRPLHYVAMECGMVNAFYSPKDSAVFLCYEMVNYLLRQADELNTNNDPDFPTDYVKSNLRFILLHETGHAFIDLLNLPSTGREEDAVDQMAATMILMHVNRDETPEQLTRVLSMTATWFKNNASLQNGNALHDAFSDEHSLNEQRYYNLLCMVYGRNPQEYASIVDRGLLPKSRAARCPQETSKIVSSWARLLLPHFAPRYQKDANDSINRQDAQSR</sequence>
<dbReference type="RefSeq" id="WP_263267062.1">
    <property type="nucleotide sequence ID" value="NZ_CP081201.1"/>
</dbReference>
<evidence type="ECO:0000256" key="1">
    <source>
        <dbReference type="SAM" id="MobiDB-lite"/>
    </source>
</evidence>
<accession>A0ABY6F780</accession>
<dbReference type="InterPro" id="IPR036365">
    <property type="entry name" value="PGBD-like_sf"/>
</dbReference>
<name>A0ABY6F780_9PSED</name>
<dbReference type="InterPro" id="IPR036366">
    <property type="entry name" value="PGBDSf"/>
</dbReference>
<dbReference type="Pfam" id="PF14247">
    <property type="entry name" value="DUF4344"/>
    <property type="match status" value="1"/>
</dbReference>
<feature type="signal peptide" evidence="2">
    <location>
        <begin position="1"/>
        <end position="22"/>
    </location>
</feature>
<feature type="region of interest" description="Disordered" evidence="1">
    <location>
        <begin position="265"/>
        <end position="325"/>
    </location>
</feature>
<gene>
    <name evidence="4" type="ORF">K3169_15140</name>
</gene>
<dbReference type="InterPro" id="IPR002477">
    <property type="entry name" value="Peptidoglycan-bd-like"/>
</dbReference>
<evidence type="ECO:0000256" key="2">
    <source>
        <dbReference type="SAM" id="SignalP"/>
    </source>
</evidence>
<dbReference type="Gene3D" id="1.10.101.10">
    <property type="entry name" value="PGBD-like superfamily/PGBD"/>
    <property type="match status" value="1"/>
</dbReference>
<organism evidence="4 5">
    <name type="scientific">Pseudomonas phytophila</name>
    <dbReference type="NCBI Taxonomy" id="2867264"/>
    <lineage>
        <taxon>Bacteria</taxon>
        <taxon>Pseudomonadati</taxon>
        <taxon>Pseudomonadota</taxon>
        <taxon>Gammaproteobacteria</taxon>
        <taxon>Pseudomonadales</taxon>
        <taxon>Pseudomonadaceae</taxon>
        <taxon>Pseudomonas</taxon>
    </lineage>
</organism>
<feature type="compositionally biased region" description="Low complexity" evidence="1">
    <location>
        <begin position="271"/>
        <end position="309"/>
    </location>
</feature>
<dbReference type="InterPro" id="IPR025644">
    <property type="entry name" value="DUF4344"/>
</dbReference>
<dbReference type="Pfam" id="PF01471">
    <property type="entry name" value="PG_binding_1"/>
    <property type="match status" value="1"/>
</dbReference>
<keyword evidence="5" id="KW-1185">Reference proteome</keyword>
<evidence type="ECO:0000259" key="3">
    <source>
        <dbReference type="Pfam" id="PF01471"/>
    </source>
</evidence>
<evidence type="ECO:0000313" key="4">
    <source>
        <dbReference type="EMBL" id="UXZ93730.1"/>
    </source>
</evidence>
<protein>
    <submittedName>
        <fullName evidence="4">Peptidoglycan-binding protein</fullName>
    </submittedName>
</protein>
<evidence type="ECO:0000313" key="5">
    <source>
        <dbReference type="Proteomes" id="UP001063228"/>
    </source>
</evidence>
<dbReference type="SUPFAM" id="SSF81995">
    <property type="entry name" value="beta-sandwich domain of Sec23/24"/>
    <property type="match status" value="1"/>
</dbReference>
<feature type="chain" id="PRO_5046919296" evidence="2">
    <location>
        <begin position="23"/>
        <end position="578"/>
    </location>
</feature>
<dbReference type="Proteomes" id="UP001063228">
    <property type="component" value="Chromosome"/>
</dbReference>
<feature type="domain" description="Peptidoglycan binding-like" evidence="3">
    <location>
        <begin position="46"/>
        <end position="95"/>
    </location>
</feature>
<dbReference type="EMBL" id="CP081201">
    <property type="protein sequence ID" value="UXZ93730.1"/>
    <property type="molecule type" value="Genomic_DNA"/>
</dbReference>
<proteinExistence type="predicted"/>
<reference evidence="4" key="1">
    <citation type="submission" date="2021-08" db="EMBL/GenBank/DDBJ databases">
        <title>Complete genome sequence of Pseudomonas phytophila.</title>
        <authorList>
            <person name="Weir B.S."/>
            <person name="Templeton M.D."/>
            <person name="Arshed S."/>
            <person name="Andersen M.T."/>
            <person name="Jayaraman J."/>
        </authorList>
    </citation>
    <scope>NUCLEOTIDE SEQUENCE</scope>
    <source>
        <strain evidence="4">ICMP 23753</strain>
    </source>
</reference>
<keyword evidence="2" id="KW-0732">Signal</keyword>